<evidence type="ECO:0000313" key="2">
    <source>
        <dbReference type="EMBL" id="PKU37325.1"/>
    </source>
</evidence>
<accession>A0A2I0TU69</accession>
<organism evidence="2 3">
    <name type="scientific">Limosa lapponica baueri</name>
    <dbReference type="NCBI Taxonomy" id="1758121"/>
    <lineage>
        <taxon>Eukaryota</taxon>
        <taxon>Metazoa</taxon>
        <taxon>Chordata</taxon>
        <taxon>Craniata</taxon>
        <taxon>Vertebrata</taxon>
        <taxon>Euteleostomi</taxon>
        <taxon>Archelosauria</taxon>
        <taxon>Archosauria</taxon>
        <taxon>Dinosauria</taxon>
        <taxon>Saurischia</taxon>
        <taxon>Theropoda</taxon>
        <taxon>Coelurosauria</taxon>
        <taxon>Aves</taxon>
        <taxon>Neognathae</taxon>
        <taxon>Neoaves</taxon>
        <taxon>Charadriiformes</taxon>
        <taxon>Scolopacidae</taxon>
        <taxon>Limosa</taxon>
    </lineage>
</organism>
<reference evidence="3" key="1">
    <citation type="submission" date="2017-11" db="EMBL/GenBank/DDBJ databases">
        <authorList>
            <person name="Lima N.C."/>
            <person name="Parody-Merino A.M."/>
            <person name="Battley P.F."/>
            <person name="Fidler A.E."/>
            <person name="Prosdocimi F."/>
        </authorList>
    </citation>
    <scope>NUCLEOTIDE SEQUENCE [LARGE SCALE GENOMIC DNA]</scope>
</reference>
<feature type="region of interest" description="Disordered" evidence="1">
    <location>
        <begin position="1"/>
        <end position="43"/>
    </location>
</feature>
<dbReference type="AlphaFoldDB" id="A0A2I0TU69"/>
<dbReference type="Proteomes" id="UP000233556">
    <property type="component" value="Unassembled WGS sequence"/>
</dbReference>
<keyword evidence="3" id="KW-1185">Reference proteome</keyword>
<gene>
    <name evidence="2" type="ORF">llap_12370</name>
</gene>
<reference evidence="3" key="2">
    <citation type="submission" date="2017-12" db="EMBL/GenBank/DDBJ databases">
        <title>Genome sequence of the Bar-tailed Godwit (Limosa lapponica baueri).</title>
        <authorList>
            <person name="Lima N.C.B."/>
            <person name="Parody-Merino A.M."/>
            <person name="Battley P.F."/>
            <person name="Fidler A.E."/>
            <person name="Prosdocimi F."/>
        </authorList>
    </citation>
    <scope>NUCLEOTIDE SEQUENCE [LARGE SCALE GENOMIC DNA]</scope>
</reference>
<dbReference type="OrthoDB" id="416454at2759"/>
<proteinExistence type="predicted"/>
<protein>
    <recommendedName>
        <fullName evidence="4">Reverse transcriptase domain-containing protein</fullName>
    </recommendedName>
</protein>
<feature type="compositionally biased region" description="Polar residues" evidence="1">
    <location>
        <begin position="34"/>
        <end position="43"/>
    </location>
</feature>
<dbReference type="EMBL" id="KZ507194">
    <property type="protein sequence ID" value="PKU37325.1"/>
    <property type="molecule type" value="Genomic_DNA"/>
</dbReference>
<evidence type="ECO:0008006" key="4">
    <source>
        <dbReference type="Google" id="ProtNLM"/>
    </source>
</evidence>
<evidence type="ECO:0000256" key="1">
    <source>
        <dbReference type="SAM" id="MobiDB-lite"/>
    </source>
</evidence>
<name>A0A2I0TU69_LIMLA</name>
<evidence type="ECO:0000313" key="3">
    <source>
        <dbReference type="Proteomes" id="UP000233556"/>
    </source>
</evidence>
<sequence>MTSSGRSWQLDEIPGDCKNANIPPAFQKDKKENSGNNKPVSLTSTPERVIEQLLMEAIFTYIIDKMIRSCQLGYNQGKSCLTNLVAACDETTGFADERREWMLFILTLARLLTLSPISSASTN</sequence>